<dbReference type="Gene3D" id="3.40.720.10">
    <property type="entry name" value="Alkaline Phosphatase, subunit A"/>
    <property type="match status" value="1"/>
</dbReference>
<proteinExistence type="predicted"/>
<dbReference type="SUPFAM" id="SSF53649">
    <property type="entry name" value="Alkaline phosphatase-like"/>
    <property type="match status" value="1"/>
</dbReference>
<sequence length="406" mass="47432">MLTGMHERELPSTLHRDKKGSFVNVYPFVWNKYRDRGYVTGYAEDGPHMGIWTLRLRGFNQTPTDHYMIPFYRLPTTRSFLYAQNTYCFGNQTSFELFLSYIRQFWKSYSTDNKFFFGFFKQYTHNDYSRGSLTDAPILDLLRTLRKSGQFERTVFILMTDHGARFSAARRTPQGTVEERLPFMSFILPSIFRQKYPRAVNALRTNINRLTTPLDVYATLLSLLDMNKESSTNNANITQRAISLFNVIPAQRTCDHIKLPPHWCSCLQWQQVNANDIKIKQAAEYIVNYINQLLSTVSRSLCHHLILDSIHNAQMYRPNKNFSAPLERGVRVLTHWNRANDVVFYQITFGTKPNEAIYEATIQYTSRTGSFSTDHTHISRLNAYKSSANCIVRSYPHLRKFCFCIK</sequence>
<dbReference type="CDD" id="cd16021">
    <property type="entry name" value="ALP_like"/>
    <property type="match status" value="1"/>
</dbReference>
<dbReference type="PANTHER" id="PTHR10974:SF1">
    <property type="entry name" value="FI08016P-RELATED"/>
    <property type="match status" value="1"/>
</dbReference>
<evidence type="ECO:0000313" key="2">
    <source>
        <dbReference type="Proteomes" id="UP000663882"/>
    </source>
</evidence>
<dbReference type="Pfam" id="PF02995">
    <property type="entry name" value="DUF229"/>
    <property type="match status" value="1"/>
</dbReference>
<accession>A0A815GVX1</accession>
<organism evidence="1 2">
    <name type="scientific">Rotaria sordida</name>
    <dbReference type="NCBI Taxonomy" id="392033"/>
    <lineage>
        <taxon>Eukaryota</taxon>
        <taxon>Metazoa</taxon>
        <taxon>Spiralia</taxon>
        <taxon>Gnathifera</taxon>
        <taxon>Rotifera</taxon>
        <taxon>Eurotatoria</taxon>
        <taxon>Bdelloidea</taxon>
        <taxon>Philodinida</taxon>
        <taxon>Philodinidae</taxon>
        <taxon>Rotaria</taxon>
    </lineage>
</organism>
<dbReference type="FunFam" id="3.40.720.10:FF:000017">
    <property type="entry name" value="Predicted protein"/>
    <property type="match status" value="1"/>
</dbReference>
<comment type="caution">
    <text evidence="1">The sequence shown here is derived from an EMBL/GenBank/DDBJ whole genome shotgun (WGS) entry which is preliminary data.</text>
</comment>
<gene>
    <name evidence="1" type="ORF">RFH988_LOCUS31923</name>
</gene>
<name>A0A815GVX1_9BILA</name>
<dbReference type="AlphaFoldDB" id="A0A815GVX1"/>
<evidence type="ECO:0008006" key="3">
    <source>
        <dbReference type="Google" id="ProtNLM"/>
    </source>
</evidence>
<evidence type="ECO:0000313" key="1">
    <source>
        <dbReference type="EMBL" id="CAF1343718.1"/>
    </source>
</evidence>
<dbReference type="Proteomes" id="UP000663882">
    <property type="component" value="Unassembled WGS sequence"/>
</dbReference>
<dbReference type="PANTHER" id="PTHR10974">
    <property type="entry name" value="FI08016P-RELATED"/>
    <property type="match status" value="1"/>
</dbReference>
<protein>
    <recommendedName>
        <fullName evidence="3">Sulfatase N-terminal domain-containing protein</fullName>
    </recommendedName>
</protein>
<dbReference type="GO" id="GO:0005615">
    <property type="term" value="C:extracellular space"/>
    <property type="evidence" value="ECO:0007669"/>
    <property type="project" value="TreeGrafter"/>
</dbReference>
<dbReference type="EMBL" id="CAJNOO010003558">
    <property type="protein sequence ID" value="CAF1343718.1"/>
    <property type="molecule type" value="Genomic_DNA"/>
</dbReference>
<reference evidence="1" key="1">
    <citation type="submission" date="2021-02" db="EMBL/GenBank/DDBJ databases">
        <authorList>
            <person name="Nowell W R."/>
        </authorList>
    </citation>
    <scope>NUCLEOTIDE SEQUENCE</scope>
</reference>
<dbReference type="InterPro" id="IPR017850">
    <property type="entry name" value="Alkaline_phosphatase_core_sf"/>
</dbReference>
<dbReference type="OrthoDB" id="413313at2759"/>
<dbReference type="InterPro" id="IPR004245">
    <property type="entry name" value="DUF229"/>
</dbReference>